<keyword evidence="9" id="KW-1185">Reference proteome</keyword>
<dbReference type="EMBL" id="JAUSUZ010000001">
    <property type="protein sequence ID" value="MDQ0367887.1"/>
    <property type="molecule type" value="Genomic_DNA"/>
</dbReference>
<feature type="transmembrane region" description="Helical" evidence="7">
    <location>
        <begin position="7"/>
        <end position="28"/>
    </location>
</feature>
<evidence type="ECO:0000256" key="7">
    <source>
        <dbReference type="SAM" id="Phobius"/>
    </source>
</evidence>
<accession>A0AAE3W247</accession>
<evidence type="ECO:0000256" key="5">
    <source>
        <dbReference type="ARBA" id="ARBA00022989"/>
    </source>
</evidence>
<organism evidence="8 9">
    <name type="scientific">Catenuloplanes indicus</name>
    <dbReference type="NCBI Taxonomy" id="137267"/>
    <lineage>
        <taxon>Bacteria</taxon>
        <taxon>Bacillati</taxon>
        <taxon>Actinomycetota</taxon>
        <taxon>Actinomycetes</taxon>
        <taxon>Micromonosporales</taxon>
        <taxon>Micromonosporaceae</taxon>
        <taxon>Catenuloplanes</taxon>
    </lineage>
</organism>
<feature type="transmembrane region" description="Helical" evidence="7">
    <location>
        <begin position="119"/>
        <end position="138"/>
    </location>
</feature>
<keyword evidence="4 7" id="KW-0812">Transmembrane</keyword>
<evidence type="ECO:0000256" key="1">
    <source>
        <dbReference type="ARBA" id="ARBA00004651"/>
    </source>
</evidence>
<gene>
    <name evidence="8" type="ORF">J2S42_004556</name>
</gene>
<dbReference type="AlphaFoldDB" id="A0AAE3W247"/>
<sequence>MDLLTDLLITLSYGVIGVALMAVGYLLVDIATPGKLHVLIWANRNSNASVLLASNLLGVGIIVVSAIVASHNDFAQGIVSTLAYGVLGLLLMAGAFLLLDAVTPGRLGEILVEQEPHPAVWVSAVIHVATGAIIAAAII</sequence>
<evidence type="ECO:0000313" key="9">
    <source>
        <dbReference type="Proteomes" id="UP001240236"/>
    </source>
</evidence>
<protein>
    <submittedName>
        <fullName evidence="8">Uncharacterized membrane protein YjfL (UPF0719 family)</fullName>
    </submittedName>
</protein>
<keyword evidence="6 7" id="KW-0472">Membrane</keyword>
<evidence type="ECO:0000256" key="3">
    <source>
        <dbReference type="ARBA" id="ARBA00022475"/>
    </source>
</evidence>
<evidence type="ECO:0000256" key="2">
    <source>
        <dbReference type="ARBA" id="ARBA00005779"/>
    </source>
</evidence>
<feature type="transmembrane region" description="Helical" evidence="7">
    <location>
        <begin position="48"/>
        <end position="69"/>
    </location>
</feature>
<comment type="subcellular location">
    <subcellularLocation>
        <location evidence="1">Cell membrane</location>
        <topology evidence="1">Multi-pass membrane protein</topology>
    </subcellularLocation>
</comment>
<name>A0AAE3W247_9ACTN</name>
<keyword evidence="3" id="KW-1003">Cell membrane</keyword>
<proteinExistence type="inferred from homology"/>
<comment type="caution">
    <text evidence="8">The sequence shown here is derived from an EMBL/GenBank/DDBJ whole genome shotgun (WGS) entry which is preliminary data.</text>
</comment>
<evidence type="ECO:0000313" key="8">
    <source>
        <dbReference type="EMBL" id="MDQ0367887.1"/>
    </source>
</evidence>
<dbReference type="RefSeq" id="WP_307242220.1">
    <property type="nucleotide sequence ID" value="NZ_JAUSUZ010000001.1"/>
</dbReference>
<reference evidence="8 9" key="1">
    <citation type="submission" date="2023-07" db="EMBL/GenBank/DDBJ databases">
        <title>Sequencing the genomes of 1000 actinobacteria strains.</title>
        <authorList>
            <person name="Klenk H.-P."/>
        </authorList>
    </citation>
    <scope>NUCLEOTIDE SEQUENCE [LARGE SCALE GENOMIC DNA]</scope>
    <source>
        <strain evidence="8 9">DSM 44709</strain>
    </source>
</reference>
<dbReference type="GO" id="GO:0005886">
    <property type="term" value="C:plasma membrane"/>
    <property type="evidence" value="ECO:0007669"/>
    <property type="project" value="UniProtKB-SubCell"/>
</dbReference>
<keyword evidence="5 7" id="KW-1133">Transmembrane helix</keyword>
<evidence type="ECO:0000256" key="6">
    <source>
        <dbReference type="ARBA" id="ARBA00023136"/>
    </source>
</evidence>
<feature type="transmembrane region" description="Helical" evidence="7">
    <location>
        <begin position="81"/>
        <end position="99"/>
    </location>
</feature>
<dbReference type="Proteomes" id="UP001240236">
    <property type="component" value="Unassembled WGS sequence"/>
</dbReference>
<comment type="similarity">
    <text evidence="2">Belongs to the UPF0719 family.</text>
</comment>
<dbReference type="InterPro" id="IPR007140">
    <property type="entry name" value="DUF350"/>
</dbReference>
<evidence type="ECO:0000256" key="4">
    <source>
        <dbReference type="ARBA" id="ARBA00022692"/>
    </source>
</evidence>
<dbReference type="Pfam" id="PF03994">
    <property type="entry name" value="DUF350"/>
    <property type="match status" value="1"/>
</dbReference>